<keyword evidence="3" id="KW-1017">Isopeptide bond</keyword>
<comment type="caution">
    <text evidence="5">The sequence shown here is derived from an EMBL/GenBank/DDBJ whole genome shotgun (WGS) entry which is preliminary data.</text>
</comment>
<dbReference type="GO" id="GO:0071569">
    <property type="term" value="P:protein ufmylation"/>
    <property type="evidence" value="ECO:0007669"/>
    <property type="project" value="InterPro"/>
</dbReference>
<gene>
    <name evidence="5" type="ORF">CSKR_111852</name>
</gene>
<dbReference type="Pfam" id="PF03671">
    <property type="entry name" value="Ufm1"/>
    <property type="match status" value="1"/>
</dbReference>
<dbReference type="SUPFAM" id="SSF54236">
    <property type="entry name" value="Ubiquitin-like"/>
    <property type="match status" value="1"/>
</dbReference>
<evidence type="ECO:0000256" key="3">
    <source>
        <dbReference type="ARBA" id="ARBA00022499"/>
    </source>
</evidence>
<evidence type="ECO:0000256" key="4">
    <source>
        <dbReference type="ARBA" id="ARBA00022786"/>
    </source>
</evidence>
<dbReference type="Gene3D" id="3.10.20.90">
    <property type="entry name" value="Phosphatidylinositol 3-kinase Catalytic Subunit, Chain A, domain 1"/>
    <property type="match status" value="1"/>
</dbReference>
<dbReference type="OrthoDB" id="284357at2759"/>
<dbReference type="Proteomes" id="UP000286415">
    <property type="component" value="Unassembled WGS sequence"/>
</dbReference>
<dbReference type="AlphaFoldDB" id="A0A3R7GA72"/>
<protein>
    <recommendedName>
        <fullName evidence="2">Ubiquitin-fold modifier 1</fullName>
    </recommendedName>
</protein>
<dbReference type="EMBL" id="NIRI02000056">
    <property type="protein sequence ID" value="KAG5445298.1"/>
    <property type="molecule type" value="Genomic_DNA"/>
</dbReference>
<accession>A0A3R7GA72</accession>
<evidence type="ECO:0000313" key="5">
    <source>
        <dbReference type="EMBL" id="KAG5445298.1"/>
    </source>
</evidence>
<organism evidence="5 6">
    <name type="scientific">Clonorchis sinensis</name>
    <name type="common">Chinese liver fluke</name>
    <dbReference type="NCBI Taxonomy" id="79923"/>
    <lineage>
        <taxon>Eukaryota</taxon>
        <taxon>Metazoa</taxon>
        <taxon>Spiralia</taxon>
        <taxon>Lophotrochozoa</taxon>
        <taxon>Platyhelminthes</taxon>
        <taxon>Trematoda</taxon>
        <taxon>Digenea</taxon>
        <taxon>Opisthorchiida</taxon>
        <taxon>Opisthorchiata</taxon>
        <taxon>Opisthorchiidae</taxon>
        <taxon>Clonorchis</taxon>
    </lineage>
</organism>
<dbReference type="STRING" id="79923.A0A3R7GA72"/>
<name>A0A3R7GA72_CLOSI</name>
<dbReference type="InterPro" id="IPR029071">
    <property type="entry name" value="Ubiquitin-like_domsf"/>
</dbReference>
<keyword evidence="6" id="KW-1185">Reference proteome</keyword>
<dbReference type="InterPro" id="IPR005375">
    <property type="entry name" value="UFM1"/>
</dbReference>
<reference evidence="5 6" key="2">
    <citation type="journal article" date="2021" name="Genomics">
        <title>High-quality reference genome for Clonorchis sinensis.</title>
        <authorList>
            <person name="Young N.D."/>
            <person name="Stroehlein A.J."/>
            <person name="Kinkar L."/>
            <person name="Wang T."/>
            <person name="Sohn W.M."/>
            <person name="Chang B.C.H."/>
            <person name="Kaur P."/>
            <person name="Weisz D."/>
            <person name="Dudchenko O."/>
            <person name="Aiden E.L."/>
            <person name="Korhonen P.K."/>
            <person name="Gasser R.B."/>
        </authorList>
    </citation>
    <scope>NUCLEOTIDE SEQUENCE [LARGE SCALE GENOMIC DNA]</scope>
    <source>
        <strain evidence="5">Cs-k2</strain>
    </source>
</reference>
<evidence type="ECO:0000256" key="1">
    <source>
        <dbReference type="ARBA" id="ARBA00010230"/>
    </source>
</evidence>
<comment type="similarity">
    <text evidence="1">Belongs to the UFM1 family.</text>
</comment>
<dbReference type="InParanoid" id="A0A3R7GA72"/>
<reference evidence="5 6" key="1">
    <citation type="journal article" date="2018" name="Biotechnol. Adv.">
        <title>Improved genomic resources and new bioinformatic workflow for the carcinogenic parasite Clonorchis sinensis: Biotechnological implications.</title>
        <authorList>
            <person name="Wang D."/>
            <person name="Korhonen P.K."/>
            <person name="Gasser R.B."/>
            <person name="Young N.D."/>
        </authorList>
    </citation>
    <scope>NUCLEOTIDE SEQUENCE [LARGE SCALE GENOMIC DNA]</scope>
    <source>
        <strain evidence="5">Cs-k2</strain>
    </source>
</reference>
<keyword evidence="4" id="KW-0833">Ubl conjugation pathway</keyword>
<evidence type="ECO:0000256" key="2">
    <source>
        <dbReference type="ARBA" id="ARBA00015319"/>
    </source>
</evidence>
<evidence type="ECO:0000313" key="6">
    <source>
        <dbReference type="Proteomes" id="UP000286415"/>
    </source>
</evidence>
<proteinExistence type="inferred from homology"/>
<sequence length="258" mass="28420">MSGDVPVFFRVTELGLGVSPKLLYTRHRCTPSPQEGNAACSNWMYGVEVTSIRMDQGEEKFSVPPATSAIITDDGIGINPQQTAGSKNSIFDTLDERQYSRKEPRYVFLSDDSESLFGHLSASATLNWGRKTALSSVYATHIPTNAASCAGHVLQWRSPSPSDCLATDSCLKLANATLALEIRALTSSVTLQSSITSSASLNCEWLAQRLHLQEHDLKLYERCHAHIPDPQGFRQKLFEHRGFEELPGSNSLPHLSRN</sequence>